<sequence length="119" mass="14319">MSLPPWLRSRIPSEPTRTFVAFTDEVARLLELPPASQSDVYVRQYDTDRVWMVWRYKEGGASLFIEQPYGELRDGVWVRLYWHESPHPETVAAMVRAYERRVRGERRRPSRLARLFRRR</sequence>
<reference evidence="1 2" key="1">
    <citation type="submission" date="2019-07" db="EMBL/GenBank/DDBJ databases">
        <authorList>
            <person name="Almisry A."/>
            <person name="Mousa M."/>
            <person name="Gordon L.L."/>
            <person name="Lee M."/>
            <person name="Mandava P."/>
            <person name="Moxley J.T."/>
            <person name="Shaffer C.D."/>
            <person name="Weston-Hafer K.A."/>
            <person name="Garlena R.A."/>
            <person name="Russell D.A."/>
            <person name="Pope W.H."/>
            <person name="Jacobs-Sera D."/>
            <person name="Hatfull G.F."/>
        </authorList>
    </citation>
    <scope>NUCLEOTIDE SEQUENCE [LARGE SCALE GENOMIC DNA]</scope>
</reference>
<name>A0A5J6TRA2_9CAUD</name>
<gene>
    <name evidence="1" type="primary">123</name>
    <name evidence="1" type="ORF">SEA_GILGAMESH_123</name>
</gene>
<keyword evidence="2" id="KW-1185">Reference proteome</keyword>
<dbReference type="Proteomes" id="UP000326486">
    <property type="component" value="Segment"/>
</dbReference>
<accession>A0A5J6TRA2</accession>
<dbReference type="EMBL" id="MN234216">
    <property type="protein sequence ID" value="QFG13315.1"/>
    <property type="molecule type" value="Genomic_DNA"/>
</dbReference>
<proteinExistence type="predicted"/>
<dbReference type="GeneID" id="80019185"/>
<protein>
    <submittedName>
        <fullName evidence="1">Uncharacterized protein</fullName>
    </submittedName>
</protein>
<evidence type="ECO:0000313" key="1">
    <source>
        <dbReference type="EMBL" id="QFG13315.1"/>
    </source>
</evidence>
<organism evidence="1 2">
    <name type="scientific">Streptomyces phage Gilgamesh</name>
    <dbReference type="NCBI Taxonomy" id="2599890"/>
    <lineage>
        <taxon>Viruses</taxon>
        <taxon>Duplodnaviria</taxon>
        <taxon>Heunggongvirae</taxon>
        <taxon>Uroviricota</taxon>
        <taxon>Caudoviricetes</taxon>
        <taxon>Gilgameshvirus</taxon>
        <taxon>Gilgameshvirus gilgamesh</taxon>
    </lineage>
</organism>
<dbReference type="KEGG" id="vg:80019185"/>
<dbReference type="RefSeq" id="YP_010754591.1">
    <property type="nucleotide sequence ID" value="NC_073461.1"/>
</dbReference>
<evidence type="ECO:0000313" key="2">
    <source>
        <dbReference type="Proteomes" id="UP000326486"/>
    </source>
</evidence>